<sequence>MLDVITQAQIWQLVLKVIKERQMGLIAITHNQALAAKIATRLIDLPAINRLQALA</sequence>
<proteinExistence type="predicted"/>
<dbReference type="AlphaFoldDB" id="A0A517E0T3"/>
<evidence type="ECO:0000313" key="1">
    <source>
        <dbReference type="EMBL" id="QDR83188.1"/>
    </source>
</evidence>
<dbReference type="EMBL" id="CP036259">
    <property type="protein sequence ID" value="QDR83188.1"/>
    <property type="molecule type" value="Genomic_DNA"/>
</dbReference>
<organism evidence="1 2">
    <name type="scientific">Sporomusa termitida</name>
    <dbReference type="NCBI Taxonomy" id="2377"/>
    <lineage>
        <taxon>Bacteria</taxon>
        <taxon>Bacillati</taxon>
        <taxon>Bacillota</taxon>
        <taxon>Negativicutes</taxon>
        <taxon>Selenomonadales</taxon>
        <taxon>Sporomusaceae</taxon>
        <taxon>Sporomusa</taxon>
    </lineage>
</organism>
<evidence type="ECO:0000313" key="2">
    <source>
        <dbReference type="Proteomes" id="UP000320776"/>
    </source>
</evidence>
<dbReference type="KEGG" id="sted:SPTER_46690"/>
<accession>A0A517E0T3</accession>
<keyword evidence="2" id="KW-1185">Reference proteome</keyword>
<dbReference type="Proteomes" id="UP000320776">
    <property type="component" value="Chromosome"/>
</dbReference>
<protein>
    <submittedName>
        <fullName evidence="1">Uncharacterized protein</fullName>
    </submittedName>
</protein>
<dbReference type="Gene3D" id="3.40.50.300">
    <property type="entry name" value="P-loop containing nucleotide triphosphate hydrolases"/>
    <property type="match status" value="1"/>
</dbReference>
<dbReference type="SUPFAM" id="SSF52540">
    <property type="entry name" value="P-loop containing nucleoside triphosphate hydrolases"/>
    <property type="match status" value="1"/>
</dbReference>
<dbReference type="InterPro" id="IPR027417">
    <property type="entry name" value="P-loop_NTPase"/>
</dbReference>
<gene>
    <name evidence="1" type="ORF">SPTER_46690</name>
</gene>
<reference evidence="1 2" key="1">
    <citation type="submission" date="2019-02" db="EMBL/GenBank/DDBJ databases">
        <title>Closed genome of Sporomusa termitida DSM 4440.</title>
        <authorList>
            <person name="Poehlein A."/>
            <person name="Daniel R."/>
        </authorList>
    </citation>
    <scope>NUCLEOTIDE SEQUENCE [LARGE SCALE GENOMIC DNA]</scope>
    <source>
        <strain evidence="1 2">DSM 4440</strain>
    </source>
</reference>
<name>A0A517E0T3_9FIRM</name>